<dbReference type="GO" id="GO:0015074">
    <property type="term" value="P:DNA integration"/>
    <property type="evidence" value="ECO:0007669"/>
    <property type="project" value="UniProtKB-KW"/>
</dbReference>
<keyword evidence="1" id="KW-0645">Protease</keyword>
<dbReference type="GO" id="GO:0003723">
    <property type="term" value="F:RNA binding"/>
    <property type="evidence" value="ECO:0007669"/>
    <property type="project" value="UniProtKB-KW"/>
</dbReference>
<keyword evidence="6" id="KW-0694">RNA-binding</keyword>
<evidence type="ECO:0000259" key="12">
    <source>
        <dbReference type="PROSITE" id="PS50994"/>
    </source>
</evidence>
<proteinExistence type="predicted"/>
<dbReference type="InterPro" id="IPR041588">
    <property type="entry name" value="Integrase_H2C2"/>
</dbReference>
<dbReference type="Gene3D" id="1.10.340.70">
    <property type="match status" value="1"/>
</dbReference>
<dbReference type="GO" id="GO:0003964">
    <property type="term" value="F:RNA-directed DNA polymerase activity"/>
    <property type="evidence" value="ECO:0007669"/>
    <property type="project" value="UniProtKB-KW"/>
</dbReference>
<keyword evidence="3" id="KW-0064">Aspartyl protease</keyword>
<evidence type="ECO:0000256" key="1">
    <source>
        <dbReference type="ARBA" id="ARBA00022670"/>
    </source>
</evidence>
<evidence type="ECO:0000256" key="10">
    <source>
        <dbReference type="ARBA" id="ARBA00023125"/>
    </source>
</evidence>
<dbReference type="Pfam" id="PF17921">
    <property type="entry name" value="Integrase_H2C2"/>
    <property type="match status" value="1"/>
</dbReference>
<dbReference type="GO" id="GO:0006508">
    <property type="term" value="P:proteolysis"/>
    <property type="evidence" value="ECO:0007669"/>
    <property type="project" value="UniProtKB-KW"/>
</dbReference>
<protein>
    <recommendedName>
        <fullName evidence="12">Integrase catalytic domain-containing protein</fullName>
    </recommendedName>
</protein>
<dbReference type="GO" id="GO:0004190">
    <property type="term" value="F:aspartic-type endopeptidase activity"/>
    <property type="evidence" value="ECO:0007669"/>
    <property type="project" value="UniProtKB-KW"/>
</dbReference>
<keyword evidence="14" id="KW-1185">Reference proteome</keyword>
<dbReference type="InterPro" id="IPR012337">
    <property type="entry name" value="RNaseH-like_sf"/>
</dbReference>
<comment type="caution">
    <text evidence="13">The sequence shown here is derived from an EMBL/GenBank/DDBJ whole genome shotgun (WGS) entry which is preliminary data.</text>
</comment>
<name>A0A9Q3IGF0_9BASI</name>
<dbReference type="PANTHER" id="PTHR37984:SF5">
    <property type="entry name" value="PROTEIN NYNRIN-LIKE"/>
    <property type="match status" value="1"/>
</dbReference>
<keyword evidence="2" id="KW-0479">Metal-binding</keyword>
<dbReference type="Proteomes" id="UP000765509">
    <property type="component" value="Unassembled WGS sequence"/>
</dbReference>
<dbReference type="GO" id="GO:0003887">
    <property type="term" value="F:DNA-directed DNA polymerase activity"/>
    <property type="evidence" value="ECO:0007669"/>
    <property type="project" value="UniProtKB-KW"/>
</dbReference>
<evidence type="ECO:0000256" key="6">
    <source>
        <dbReference type="ARBA" id="ARBA00022884"/>
    </source>
</evidence>
<dbReference type="GO" id="GO:0005634">
    <property type="term" value="C:nucleus"/>
    <property type="evidence" value="ECO:0007669"/>
    <property type="project" value="UniProtKB-ARBA"/>
</dbReference>
<evidence type="ECO:0000256" key="7">
    <source>
        <dbReference type="ARBA" id="ARBA00022908"/>
    </source>
</evidence>
<keyword evidence="9" id="KW-0239">DNA-directed DNA polymerase</keyword>
<keyword evidence="4" id="KW-0378">Hydrolase</keyword>
<sequence length="604" mass="70579">MEIDREKNFRLSEWAPESATFDSGNTYSEGTETPILGMSSSELHNEFFSAVLNSYSKHKQCGILLQLLQQKYRRPDLESQLEEPWLRAYKDKKFFLVDGLLYHREKHTSALTVVDKDPISLILQECHDCPYMGHMSEDRTKERVACTAWWPKWEQEFSEYINTCERHQKANRKNGRKYGLLQHIEEPKHPWENFNMDWVTGLVPGSKENYNLFFIIVDRFSKSMRFLPFHKEDTAMDTALLFCNNIISTCGVPKIIISDRDPKFTSEIWTNLYEMLGTKLSFSTAYHPQTDGLAERMIQTMEDLLRRLCAYGMEYKDHEGYTHDWVTPLPAVQLAYNTSQHSTTGKTPALVEKGWIPLLPVDHLKNNLLNIHPTSKDFHDMWKRACDTEARCIAEDKEYNKQRWDKTHMEPDFKEGYQVLVSTLNCNNVKGLKKMRDSFVGPFTIIKSIGKNAVEVILTEEFSRKHTVFPVSLVKRYFQTEEDKFPSRKKNPTPPEIVEVEDSPGPVKRIIKARKIRLHGKDQRQYSVSFKNQTADKAKWLAEDTIPDGNLHLRRFRASNQNMELRQLSSKGIKRKKKLTPFQIYKSHHHRTKNNKVIPAQSFC</sequence>
<reference evidence="13" key="1">
    <citation type="submission" date="2021-03" db="EMBL/GenBank/DDBJ databases">
        <title>Draft genome sequence of rust myrtle Austropuccinia psidii MF-1, a brazilian biotype.</title>
        <authorList>
            <person name="Quecine M.C."/>
            <person name="Pachon D.M.R."/>
            <person name="Bonatelli M.L."/>
            <person name="Correr F.H."/>
            <person name="Franceschini L.M."/>
            <person name="Leite T.F."/>
            <person name="Margarido G.R.A."/>
            <person name="Almeida C.A."/>
            <person name="Ferrarezi J.A."/>
            <person name="Labate C.A."/>
        </authorList>
    </citation>
    <scope>NUCLEOTIDE SEQUENCE</scope>
    <source>
        <strain evidence="13">MF-1</strain>
    </source>
</reference>
<dbReference type="Gene3D" id="3.30.420.10">
    <property type="entry name" value="Ribonuclease H-like superfamily/Ribonuclease H"/>
    <property type="match status" value="1"/>
</dbReference>
<keyword evidence="10" id="KW-0238">DNA-binding</keyword>
<dbReference type="InterPro" id="IPR001584">
    <property type="entry name" value="Integrase_cat-core"/>
</dbReference>
<dbReference type="GO" id="GO:0006310">
    <property type="term" value="P:DNA recombination"/>
    <property type="evidence" value="ECO:0007669"/>
    <property type="project" value="UniProtKB-KW"/>
</dbReference>
<dbReference type="PANTHER" id="PTHR37984">
    <property type="entry name" value="PROTEIN CBG26694"/>
    <property type="match status" value="1"/>
</dbReference>
<dbReference type="EMBL" id="AVOT02042398">
    <property type="protein sequence ID" value="MBW0537804.1"/>
    <property type="molecule type" value="Genomic_DNA"/>
</dbReference>
<keyword evidence="9" id="KW-0548">Nucleotidyltransferase</keyword>
<evidence type="ECO:0000256" key="3">
    <source>
        <dbReference type="ARBA" id="ARBA00022750"/>
    </source>
</evidence>
<keyword evidence="7" id="KW-0229">DNA integration</keyword>
<dbReference type="GO" id="GO:0003677">
    <property type="term" value="F:DNA binding"/>
    <property type="evidence" value="ECO:0007669"/>
    <property type="project" value="UniProtKB-KW"/>
</dbReference>
<evidence type="ECO:0000256" key="8">
    <source>
        <dbReference type="ARBA" id="ARBA00022918"/>
    </source>
</evidence>
<feature type="domain" description="Integrase catalytic" evidence="12">
    <location>
        <begin position="186"/>
        <end position="356"/>
    </location>
</feature>
<dbReference type="GO" id="GO:0046872">
    <property type="term" value="F:metal ion binding"/>
    <property type="evidence" value="ECO:0007669"/>
    <property type="project" value="UniProtKB-KW"/>
</dbReference>
<dbReference type="InterPro" id="IPR056924">
    <property type="entry name" value="SH3_Tf2-1"/>
</dbReference>
<keyword evidence="9" id="KW-0808">Transferase</keyword>
<evidence type="ECO:0000256" key="4">
    <source>
        <dbReference type="ARBA" id="ARBA00022801"/>
    </source>
</evidence>
<dbReference type="InterPro" id="IPR036397">
    <property type="entry name" value="RNaseH_sf"/>
</dbReference>
<dbReference type="PROSITE" id="PS50994">
    <property type="entry name" value="INTEGRASE"/>
    <property type="match status" value="1"/>
</dbReference>
<dbReference type="Pfam" id="PF24626">
    <property type="entry name" value="SH3_Tf2-1"/>
    <property type="match status" value="1"/>
</dbReference>
<organism evidence="13 14">
    <name type="scientific">Austropuccinia psidii MF-1</name>
    <dbReference type="NCBI Taxonomy" id="1389203"/>
    <lineage>
        <taxon>Eukaryota</taxon>
        <taxon>Fungi</taxon>
        <taxon>Dikarya</taxon>
        <taxon>Basidiomycota</taxon>
        <taxon>Pucciniomycotina</taxon>
        <taxon>Pucciniomycetes</taxon>
        <taxon>Pucciniales</taxon>
        <taxon>Sphaerophragmiaceae</taxon>
        <taxon>Austropuccinia</taxon>
    </lineage>
</organism>
<gene>
    <name evidence="13" type="ORF">O181_077519</name>
</gene>
<evidence type="ECO:0000256" key="2">
    <source>
        <dbReference type="ARBA" id="ARBA00022723"/>
    </source>
</evidence>
<evidence type="ECO:0000256" key="9">
    <source>
        <dbReference type="ARBA" id="ARBA00022932"/>
    </source>
</evidence>
<dbReference type="InterPro" id="IPR050951">
    <property type="entry name" value="Retrovirus_Pol_polyprotein"/>
</dbReference>
<keyword evidence="8" id="KW-0695">RNA-directed DNA polymerase</keyword>
<evidence type="ECO:0000313" key="13">
    <source>
        <dbReference type="EMBL" id="MBW0537804.1"/>
    </source>
</evidence>
<dbReference type="SUPFAM" id="SSF53098">
    <property type="entry name" value="Ribonuclease H-like"/>
    <property type="match status" value="1"/>
</dbReference>
<evidence type="ECO:0000256" key="11">
    <source>
        <dbReference type="ARBA" id="ARBA00023172"/>
    </source>
</evidence>
<keyword evidence="5" id="KW-0460">Magnesium</keyword>
<evidence type="ECO:0000256" key="5">
    <source>
        <dbReference type="ARBA" id="ARBA00022842"/>
    </source>
</evidence>
<keyword evidence="11" id="KW-0233">DNA recombination</keyword>
<accession>A0A9Q3IGF0</accession>
<evidence type="ECO:0000313" key="14">
    <source>
        <dbReference type="Proteomes" id="UP000765509"/>
    </source>
</evidence>
<dbReference type="AlphaFoldDB" id="A0A9Q3IGF0"/>